<dbReference type="PANTHER" id="PTHR45821:SF1">
    <property type="entry name" value="ATP-DEPENDENT HELICASE FAMILY PROTEIN-RELATED"/>
    <property type="match status" value="1"/>
</dbReference>
<keyword evidence="2" id="KW-0547">Nucleotide-binding</keyword>
<comment type="subcellular location">
    <subcellularLocation>
        <location evidence="1">Nucleus</location>
    </subcellularLocation>
</comment>
<evidence type="ECO:0000313" key="6">
    <source>
        <dbReference type="EMBL" id="CAK9200231.1"/>
    </source>
</evidence>
<sequence length="249" mass="28365">MVASSQSASVMKPSNGRQAFKDIFGDGIDSGDPKRMTEALRHLRTFIAPFVSWQKGEILDTLPGISDFTVMLHITPMQRHLLDLLETKNNDNLQKRAPAIYVHLVLEPVAETGSRSQDDLRLQGDVKMGWSKGVQILRLDGKMHPAERESTITRFNSNSESRAISRAFRIGQRRKVVVYRLIAADTHEEHKIHESSIRKDWLARVFFDQNAACNDYKSILCDVIKGCSDRFLDHGPLRDGVRSIYEREF</sequence>
<name>A0ABP0TMC9_9BRYO</name>
<evidence type="ECO:0000256" key="4">
    <source>
        <dbReference type="ARBA" id="ARBA00022840"/>
    </source>
</evidence>
<evidence type="ECO:0000256" key="5">
    <source>
        <dbReference type="ARBA" id="ARBA00023242"/>
    </source>
</evidence>
<accession>A0ABP0TMC9</accession>
<evidence type="ECO:0000256" key="1">
    <source>
        <dbReference type="ARBA" id="ARBA00004123"/>
    </source>
</evidence>
<keyword evidence="7" id="KW-1185">Reference proteome</keyword>
<dbReference type="Gene3D" id="3.40.50.300">
    <property type="entry name" value="P-loop containing nucleotide triphosphate hydrolases"/>
    <property type="match status" value="1"/>
</dbReference>
<dbReference type="SUPFAM" id="SSF52540">
    <property type="entry name" value="P-loop containing nucleoside triphosphate hydrolases"/>
    <property type="match status" value="1"/>
</dbReference>
<keyword evidence="4" id="KW-0067">ATP-binding</keyword>
<proteinExistence type="predicted"/>
<dbReference type="Proteomes" id="UP001497512">
    <property type="component" value="Chromosome 12"/>
</dbReference>
<dbReference type="EMBL" id="OZ019904">
    <property type="protein sequence ID" value="CAK9200231.1"/>
    <property type="molecule type" value="Genomic_DNA"/>
</dbReference>
<keyword evidence="3" id="KW-0347">Helicase</keyword>
<protein>
    <submittedName>
        <fullName evidence="6">Uncharacterized protein</fullName>
    </submittedName>
</protein>
<dbReference type="InterPro" id="IPR044567">
    <property type="entry name" value="CLSY/DRD1"/>
</dbReference>
<dbReference type="InterPro" id="IPR027417">
    <property type="entry name" value="P-loop_NTPase"/>
</dbReference>
<keyword evidence="5" id="KW-0539">Nucleus</keyword>
<dbReference type="PANTHER" id="PTHR45821">
    <property type="entry name" value="SNF2 DOMAIN-CONTAINING PROTEIN CLASSY 2-RELATED"/>
    <property type="match status" value="1"/>
</dbReference>
<organism evidence="6 7">
    <name type="scientific">Sphagnum troendelagicum</name>
    <dbReference type="NCBI Taxonomy" id="128251"/>
    <lineage>
        <taxon>Eukaryota</taxon>
        <taxon>Viridiplantae</taxon>
        <taxon>Streptophyta</taxon>
        <taxon>Embryophyta</taxon>
        <taxon>Bryophyta</taxon>
        <taxon>Sphagnophytina</taxon>
        <taxon>Sphagnopsida</taxon>
        <taxon>Sphagnales</taxon>
        <taxon>Sphagnaceae</taxon>
        <taxon>Sphagnum</taxon>
    </lineage>
</organism>
<reference evidence="6" key="1">
    <citation type="submission" date="2024-02" db="EMBL/GenBank/DDBJ databases">
        <authorList>
            <consortium name="ELIXIR-Norway"/>
            <consortium name="Elixir Norway"/>
        </authorList>
    </citation>
    <scope>NUCLEOTIDE SEQUENCE</scope>
</reference>
<evidence type="ECO:0000256" key="2">
    <source>
        <dbReference type="ARBA" id="ARBA00022741"/>
    </source>
</evidence>
<evidence type="ECO:0000256" key="3">
    <source>
        <dbReference type="ARBA" id="ARBA00022806"/>
    </source>
</evidence>
<gene>
    <name evidence="6" type="ORF">CSSPTR1EN2_LOCUS5333</name>
</gene>
<evidence type="ECO:0000313" key="7">
    <source>
        <dbReference type="Proteomes" id="UP001497512"/>
    </source>
</evidence>
<keyword evidence="3" id="KW-0378">Hydrolase</keyword>